<organism evidence="1 2">
    <name type="scientific">Epilithonimonas hungarica</name>
    <dbReference type="NCBI Taxonomy" id="454006"/>
    <lineage>
        <taxon>Bacteria</taxon>
        <taxon>Pseudomonadati</taxon>
        <taxon>Bacteroidota</taxon>
        <taxon>Flavobacteriia</taxon>
        <taxon>Flavobacteriales</taxon>
        <taxon>Weeksellaceae</taxon>
        <taxon>Chryseobacterium group</taxon>
        <taxon>Epilithonimonas</taxon>
    </lineage>
</organism>
<dbReference type="Proteomes" id="UP000199203">
    <property type="component" value="Unassembled WGS sequence"/>
</dbReference>
<reference evidence="2" key="1">
    <citation type="submission" date="2016-10" db="EMBL/GenBank/DDBJ databases">
        <authorList>
            <person name="Varghese N."/>
            <person name="Submissions S."/>
        </authorList>
    </citation>
    <scope>NUCLEOTIDE SEQUENCE [LARGE SCALE GENOMIC DNA]</scope>
    <source>
        <strain evidence="2">DSM 19684</strain>
    </source>
</reference>
<dbReference type="RefSeq" id="WP_089873576.1">
    <property type="nucleotide sequence ID" value="NZ_FNBH01000002.1"/>
</dbReference>
<dbReference type="EMBL" id="FNBH01000002">
    <property type="protein sequence ID" value="SDF86583.1"/>
    <property type="molecule type" value="Genomic_DNA"/>
</dbReference>
<gene>
    <name evidence="1" type="ORF">SAMN05421825_2321</name>
</gene>
<proteinExistence type="predicted"/>
<protein>
    <submittedName>
        <fullName evidence="1">Uncharacterized protein</fullName>
    </submittedName>
</protein>
<name>A0A1G7PK20_9FLAO</name>
<dbReference type="AlphaFoldDB" id="A0A1G7PK20"/>
<dbReference type="STRING" id="454006.SAMN05421825_2321"/>
<keyword evidence="2" id="KW-1185">Reference proteome</keyword>
<evidence type="ECO:0000313" key="2">
    <source>
        <dbReference type="Proteomes" id="UP000199203"/>
    </source>
</evidence>
<evidence type="ECO:0000313" key="1">
    <source>
        <dbReference type="EMBL" id="SDF86583.1"/>
    </source>
</evidence>
<accession>A0A1G7PK20</accession>
<sequence>MDFKIKDIIRYKAPGKICEIVGTKEHPKQDVFNENRPKKEFDFVIREIKTNQLFDVYQHQIEKYEG</sequence>